<dbReference type="GO" id="GO:0016301">
    <property type="term" value="F:kinase activity"/>
    <property type="evidence" value="ECO:0007669"/>
    <property type="project" value="UniProtKB-KW"/>
</dbReference>
<sequence length="238" mass="26412">MVDVIVIGELMIDMIGDIPGKPLEMQTNFKRFAGGAPANFAVGVQRLGLSSGLITKVGDDFFGRYLIKTLKDEDIDISQIKKTKEYKTALAFVGLDKEKTPRFSFYRSPCADIMLNELEIEENYIKSAKLLMCGTVSLADEPARSAIFKSIEYAKKHGLQVACDPNLREDLWHFNDPREHIFKILKNTDIFLPSISEAEFITGEKGEKAIEAILGLGPTLVGITYGAEGSSILTKDRK</sequence>
<feature type="non-terminal residue" evidence="7">
    <location>
        <position position="238"/>
    </location>
</feature>
<dbReference type="Gene3D" id="3.40.1190.20">
    <property type="match status" value="1"/>
</dbReference>
<dbReference type="InterPro" id="IPR050306">
    <property type="entry name" value="PfkB_Carbo_kinase"/>
</dbReference>
<keyword evidence="4" id="KW-0418">Kinase</keyword>
<evidence type="ECO:0000256" key="1">
    <source>
        <dbReference type="ARBA" id="ARBA00010688"/>
    </source>
</evidence>
<comment type="similarity">
    <text evidence="1">Belongs to the carbohydrate kinase PfkB family.</text>
</comment>
<dbReference type="AlphaFoldDB" id="A0A0F9QHI7"/>
<evidence type="ECO:0000259" key="6">
    <source>
        <dbReference type="Pfam" id="PF00294"/>
    </source>
</evidence>
<keyword evidence="2" id="KW-0808">Transferase</keyword>
<dbReference type="Pfam" id="PF00294">
    <property type="entry name" value="PfkB"/>
    <property type="match status" value="1"/>
</dbReference>
<evidence type="ECO:0000256" key="2">
    <source>
        <dbReference type="ARBA" id="ARBA00022679"/>
    </source>
</evidence>
<dbReference type="SUPFAM" id="SSF53613">
    <property type="entry name" value="Ribokinase-like"/>
    <property type="match status" value="1"/>
</dbReference>
<evidence type="ECO:0000256" key="4">
    <source>
        <dbReference type="ARBA" id="ARBA00022777"/>
    </source>
</evidence>
<dbReference type="EMBL" id="LAZR01001613">
    <property type="protein sequence ID" value="KKN41969.1"/>
    <property type="molecule type" value="Genomic_DNA"/>
</dbReference>
<dbReference type="PANTHER" id="PTHR43085:SF1">
    <property type="entry name" value="PSEUDOURIDINE KINASE-RELATED"/>
    <property type="match status" value="1"/>
</dbReference>
<dbReference type="PANTHER" id="PTHR43085">
    <property type="entry name" value="HEXOKINASE FAMILY MEMBER"/>
    <property type="match status" value="1"/>
</dbReference>
<dbReference type="GO" id="GO:0005524">
    <property type="term" value="F:ATP binding"/>
    <property type="evidence" value="ECO:0007669"/>
    <property type="project" value="UniProtKB-KW"/>
</dbReference>
<proteinExistence type="inferred from homology"/>
<gene>
    <name evidence="7" type="ORF">LCGC14_0718090</name>
</gene>
<evidence type="ECO:0000313" key="7">
    <source>
        <dbReference type="EMBL" id="KKN41969.1"/>
    </source>
</evidence>
<evidence type="ECO:0000256" key="3">
    <source>
        <dbReference type="ARBA" id="ARBA00022741"/>
    </source>
</evidence>
<dbReference type="InterPro" id="IPR023314">
    <property type="entry name" value="Myo_inos_IolC-like_sf"/>
</dbReference>
<dbReference type="PROSITE" id="PS00583">
    <property type="entry name" value="PFKB_KINASES_1"/>
    <property type="match status" value="1"/>
</dbReference>
<reference evidence="7" key="1">
    <citation type="journal article" date="2015" name="Nature">
        <title>Complex archaea that bridge the gap between prokaryotes and eukaryotes.</title>
        <authorList>
            <person name="Spang A."/>
            <person name="Saw J.H."/>
            <person name="Jorgensen S.L."/>
            <person name="Zaremba-Niedzwiedzka K."/>
            <person name="Martijn J."/>
            <person name="Lind A.E."/>
            <person name="van Eijk R."/>
            <person name="Schleper C."/>
            <person name="Guy L."/>
            <person name="Ettema T.J."/>
        </authorList>
    </citation>
    <scope>NUCLEOTIDE SEQUENCE</scope>
</reference>
<accession>A0A0F9QHI7</accession>
<evidence type="ECO:0000256" key="5">
    <source>
        <dbReference type="ARBA" id="ARBA00022840"/>
    </source>
</evidence>
<keyword evidence="3" id="KW-0547">Nucleotide-binding</keyword>
<comment type="caution">
    <text evidence="7">The sequence shown here is derived from an EMBL/GenBank/DDBJ whole genome shotgun (WGS) entry which is preliminary data.</text>
</comment>
<organism evidence="7">
    <name type="scientific">marine sediment metagenome</name>
    <dbReference type="NCBI Taxonomy" id="412755"/>
    <lineage>
        <taxon>unclassified sequences</taxon>
        <taxon>metagenomes</taxon>
        <taxon>ecological metagenomes</taxon>
    </lineage>
</organism>
<dbReference type="InterPro" id="IPR002173">
    <property type="entry name" value="Carboh/pur_kinase_PfkB_CS"/>
</dbReference>
<feature type="domain" description="Carbohydrate kinase PfkB" evidence="6">
    <location>
        <begin position="3"/>
        <end position="236"/>
    </location>
</feature>
<name>A0A0F9QHI7_9ZZZZ</name>
<dbReference type="InterPro" id="IPR011611">
    <property type="entry name" value="PfkB_dom"/>
</dbReference>
<keyword evidence="5" id="KW-0067">ATP-binding</keyword>
<dbReference type="CDD" id="cd01167">
    <property type="entry name" value="bac_FRK"/>
    <property type="match status" value="1"/>
</dbReference>
<dbReference type="Gene3D" id="2.20.150.10">
    <property type="entry name" value="putative 5-dehydro-2- deoxygluconokinase"/>
    <property type="match status" value="1"/>
</dbReference>
<dbReference type="InterPro" id="IPR029056">
    <property type="entry name" value="Ribokinase-like"/>
</dbReference>
<protein>
    <recommendedName>
        <fullName evidence="6">Carbohydrate kinase PfkB domain-containing protein</fullName>
    </recommendedName>
</protein>